<sequence>MCDENNNTKEEDENMNNTAEYKRLDFSKLNFDPTPISTEESLRDITPIKWSKDVLSGKRKITLHKKNEKDD</sequence>
<accession>A0A4R3KDL9</accession>
<name>A0A4R3KDL9_9FIRM</name>
<keyword evidence="3" id="KW-1185">Reference proteome</keyword>
<protein>
    <submittedName>
        <fullName evidence="2">Uncharacterized protein</fullName>
    </submittedName>
</protein>
<comment type="caution">
    <text evidence="2">The sequence shown here is derived from an EMBL/GenBank/DDBJ whole genome shotgun (WGS) entry which is preliminary data.</text>
</comment>
<proteinExistence type="predicted"/>
<dbReference type="AlphaFoldDB" id="A0A4R3KDL9"/>
<reference evidence="2 3" key="1">
    <citation type="submission" date="2019-03" db="EMBL/GenBank/DDBJ databases">
        <title>Genomic Encyclopedia of Type Strains, Phase IV (KMG-IV): sequencing the most valuable type-strain genomes for metagenomic binning, comparative biology and taxonomic classification.</title>
        <authorList>
            <person name="Goeker M."/>
        </authorList>
    </citation>
    <scope>NUCLEOTIDE SEQUENCE [LARGE SCALE GENOMIC DNA]</scope>
    <source>
        <strain evidence="2 3">DSM 29489</strain>
    </source>
</reference>
<feature type="region of interest" description="Disordered" evidence="1">
    <location>
        <begin position="1"/>
        <end position="21"/>
    </location>
</feature>
<dbReference type="EMBL" id="SLZZ01000005">
    <property type="protein sequence ID" value="TCS80741.1"/>
    <property type="molecule type" value="Genomic_DNA"/>
</dbReference>
<dbReference type="Proteomes" id="UP000295726">
    <property type="component" value="Unassembled WGS sequence"/>
</dbReference>
<organism evidence="2 3">
    <name type="scientific">Muricomes intestini</name>
    <dbReference type="NCBI Taxonomy" id="1796634"/>
    <lineage>
        <taxon>Bacteria</taxon>
        <taxon>Bacillati</taxon>
        <taxon>Bacillota</taxon>
        <taxon>Clostridia</taxon>
        <taxon>Lachnospirales</taxon>
        <taxon>Lachnospiraceae</taxon>
        <taxon>Muricomes</taxon>
    </lineage>
</organism>
<gene>
    <name evidence="2" type="ORF">EDD59_105124</name>
</gene>
<evidence type="ECO:0000313" key="3">
    <source>
        <dbReference type="Proteomes" id="UP000295726"/>
    </source>
</evidence>
<evidence type="ECO:0000256" key="1">
    <source>
        <dbReference type="SAM" id="MobiDB-lite"/>
    </source>
</evidence>
<evidence type="ECO:0000313" key="2">
    <source>
        <dbReference type="EMBL" id="TCS80741.1"/>
    </source>
</evidence>